<dbReference type="AlphaFoldDB" id="A0A1F6BLD8"/>
<dbReference type="Proteomes" id="UP000176273">
    <property type="component" value="Unassembled WGS sequence"/>
</dbReference>
<evidence type="ECO:0000313" key="15">
    <source>
        <dbReference type="EMBL" id="OGG37688.1"/>
    </source>
</evidence>
<keyword evidence="9 13" id="KW-0460">Magnesium</keyword>
<dbReference type="GO" id="GO:0000049">
    <property type="term" value="F:tRNA binding"/>
    <property type="evidence" value="ECO:0007669"/>
    <property type="project" value="InterPro"/>
</dbReference>
<evidence type="ECO:0000256" key="13">
    <source>
        <dbReference type="HAMAP-Rule" id="MF_00281"/>
    </source>
</evidence>
<dbReference type="EC" id="6.1.1.20" evidence="13"/>
<dbReference type="HAMAP" id="MF_00281">
    <property type="entry name" value="Phe_tRNA_synth_alpha1"/>
    <property type="match status" value="1"/>
</dbReference>
<evidence type="ECO:0000256" key="6">
    <source>
        <dbReference type="ARBA" id="ARBA00022723"/>
    </source>
</evidence>
<sequence>MNISEIASQALAEIERARGLGELEAARVKHLGRKSELIGLLRSLKDMPLSERKQVSMAANVLKEKLLDAVKVKQEELLSRGALPRLDVTRPGERIETGHMHPLTLMYRRVRDIFVSMNFSVVDGPEVESEHYNFDVLNMPPDHPARDMWDTFWLMKPGMLLRTHTSSMQVRYMETHEPPFQIIVPGRVFRYEATDASHETNLYQVEGLAVGRDVSLANLKYTIETMLKRLFGAGVKFRFRPSYFPFTEPSIEVDVKLGSRWLELMGAGMVHRNVFDAARYNPRDVQGFAFGVGLDRLAMIKYGIPDIRLMYSGDMRFVKQF</sequence>
<evidence type="ECO:0000256" key="11">
    <source>
        <dbReference type="ARBA" id="ARBA00023146"/>
    </source>
</evidence>
<dbReference type="NCBIfam" id="TIGR00468">
    <property type="entry name" value="pheS"/>
    <property type="match status" value="1"/>
</dbReference>
<dbReference type="InterPro" id="IPR022911">
    <property type="entry name" value="Phe_tRNA_ligase_alpha1_bac"/>
</dbReference>
<evidence type="ECO:0000256" key="1">
    <source>
        <dbReference type="ARBA" id="ARBA00004496"/>
    </source>
</evidence>
<dbReference type="CDD" id="cd00496">
    <property type="entry name" value="PheRS_alpha_core"/>
    <property type="match status" value="1"/>
</dbReference>
<keyword evidence="4 13" id="KW-0963">Cytoplasm</keyword>
<evidence type="ECO:0000256" key="8">
    <source>
        <dbReference type="ARBA" id="ARBA00022840"/>
    </source>
</evidence>
<dbReference type="Pfam" id="PF02912">
    <property type="entry name" value="Phe_tRNA-synt_N"/>
    <property type="match status" value="1"/>
</dbReference>
<dbReference type="InterPro" id="IPR004188">
    <property type="entry name" value="Phe-tRNA_ligase_II_N"/>
</dbReference>
<evidence type="ECO:0000313" key="16">
    <source>
        <dbReference type="Proteomes" id="UP000176273"/>
    </source>
</evidence>
<dbReference type="Gene3D" id="3.30.930.10">
    <property type="entry name" value="Bira Bifunctional Protein, Domain 2"/>
    <property type="match status" value="1"/>
</dbReference>
<dbReference type="InterPro" id="IPR045864">
    <property type="entry name" value="aa-tRNA-synth_II/BPL/LPL"/>
</dbReference>
<dbReference type="InterPro" id="IPR006195">
    <property type="entry name" value="aa-tRNA-synth_II"/>
</dbReference>
<proteinExistence type="inferred from homology"/>
<comment type="subcellular location">
    <subcellularLocation>
        <location evidence="1 13">Cytoplasm</location>
    </subcellularLocation>
</comment>
<dbReference type="GO" id="GO:0004826">
    <property type="term" value="F:phenylalanine-tRNA ligase activity"/>
    <property type="evidence" value="ECO:0007669"/>
    <property type="project" value="UniProtKB-UniRule"/>
</dbReference>
<dbReference type="SUPFAM" id="SSF55681">
    <property type="entry name" value="Class II aaRS and biotin synthetases"/>
    <property type="match status" value="1"/>
</dbReference>
<evidence type="ECO:0000256" key="5">
    <source>
        <dbReference type="ARBA" id="ARBA00022598"/>
    </source>
</evidence>
<dbReference type="GO" id="GO:0000287">
    <property type="term" value="F:magnesium ion binding"/>
    <property type="evidence" value="ECO:0007669"/>
    <property type="project" value="UniProtKB-UniRule"/>
</dbReference>
<dbReference type="EMBL" id="MFKH01000005">
    <property type="protein sequence ID" value="OGG37688.1"/>
    <property type="molecule type" value="Genomic_DNA"/>
</dbReference>
<dbReference type="InterPro" id="IPR010978">
    <property type="entry name" value="tRNA-bd_arm"/>
</dbReference>
<dbReference type="GO" id="GO:0005737">
    <property type="term" value="C:cytoplasm"/>
    <property type="evidence" value="ECO:0007669"/>
    <property type="project" value="UniProtKB-SubCell"/>
</dbReference>
<evidence type="ECO:0000256" key="3">
    <source>
        <dbReference type="ARBA" id="ARBA00011209"/>
    </source>
</evidence>
<evidence type="ECO:0000256" key="4">
    <source>
        <dbReference type="ARBA" id="ARBA00022490"/>
    </source>
</evidence>
<organism evidence="15 16">
    <name type="scientific">Candidatus Jorgensenbacteria bacterium GWA1_54_12</name>
    <dbReference type="NCBI Taxonomy" id="1798468"/>
    <lineage>
        <taxon>Bacteria</taxon>
        <taxon>Candidatus Joergenseniibacteriota</taxon>
    </lineage>
</organism>
<dbReference type="GO" id="GO:0005524">
    <property type="term" value="F:ATP binding"/>
    <property type="evidence" value="ECO:0007669"/>
    <property type="project" value="UniProtKB-UniRule"/>
</dbReference>
<name>A0A1F6BLD8_9BACT</name>
<evidence type="ECO:0000259" key="14">
    <source>
        <dbReference type="PROSITE" id="PS50862"/>
    </source>
</evidence>
<dbReference type="InterPro" id="IPR004529">
    <property type="entry name" value="Phe-tRNA-synth_IIc_asu"/>
</dbReference>
<comment type="catalytic activity">
    <reaction evidence="12 13">
        <text>tRNA(Phe) + L-phenylalanine + ATP = L-phenylalanyl-tRNA(Phe) + AMP + diphosphate + H(+)</text>
        <dbReference type="Rhea" id="RHEA:19413"/>
        <dbReference type="Rhea" id="RHEA-COMP:9668"/>
        <dbReference type="Rhea" id="RHEA-COMP:9699"/>
        <dbReference type="ChEBI" id="CHEBI:15378"/>
        <dbReference type="ChEBI" id="CHEBI:30616"/>
        <dbReference type="ChEBI" id="CHEBI:33019"/>
        <dbReference type="ChEBI" id="CHEBI:58095"/>
        <dbReference type="ChEBI" id="CHEBI:78442"/>
        <dbReference type="ChEBI" id="CHEBI:78531"/>
        <dbReference type="ChEBI" id="CHEBI:456215"/>
        <dbReference type="EC" id="6.1.1.20"/>
    </reaction>
</comment>
<keyword evidence="7 13" id="KW-0547">Nucleotide-binding</keyword>
<keyword evidence="5 13" id="KW-0436">Ligase</keyword>
<evidence type="ECO:0000256" key="12">
    <source>
        <dbReference type="ARBA" id="ARBA00049255"/>
    </source>
</evidence>
<comment type="cofactor">
    <cofactor evidence="13">
        <name>Mg(2+)</name>
        <dbReference type="ChEBI" id="CHEBI:18420"/>
    </cofactor>
    <text evidence="13">Binds 2 magnesium ions per tetramer.</text>
</comment>
<accession>A0A1F6BLD8</accession>
<keyword evidence="6 13" id="KW-0479">Metal-binding</keyword>
<feature type="domain" description="Aminoacyl-transfer RNA synthetases class-II family profile" evidence="14">
    <location>
        <begin position="106"/>
        <end position="320"/>
    </location>
</feature>
<keyword evidence="11 13" id="KW-0030">Aminoacyl-tRNA synthetase</keyword>
<feature type="binding site" evidence="13">
    <location>
        <position position="248"/>
    </location>
    <ligand>
        <name>Mg(2+)</name>
        <dbReference type="ChEBI" id="CHEBI:18420"/>
        <note>shared with beta subunit</note>
    </ligand>
</feature>
<comment type="similarity">
    <text evidence="2 13">Belongs to the class-II aminoacyl-tRNA synthetase family. Phe-tRNA synthetase alpha subunit type 1 subfamily.</text>
</comment>
<evidence type="ECO:0000256" key="7">
    <source>
        <dbReference type="ARBA" id="ARBA00022741"/>
    </source>
</evidence>
<dbReference type="GO" id="GO:0006432">
    <property type="term" value="P:phenylalanyl-tRNA aminoacylation"/>
    <property type="evidence" value="ECO:0007669"/>
    <property type="project" value="UniProtKB-UniRule"/>
</dbReference>
<protein>
    <recommendedName>
        <fullName evidence="13">Phenylalanine--tRNA ligase alpha subunit</fullName>
        <ecNumber evidence="13">6.1.1.20</ecNumber>
    </recommendedName>
    <alternativeName>
        <fullName evidence="13">Phenylalanyl-tRNA synthetase alpha subunit</fullName>
        <shortName evidence="13">PheRS</shortName>
    </alternativeName>
</protein>
<evidence type="ECO:0000256" key="9">
    <source>
        <dbReference type="ARBA" id="ARBA00022842"/>
    </source>
</evidence>
<dbReference type="SUPFAM" id="SSF46589">
    <property type="entry name" value="tRNA-binding arm"/>
    <property type="match status" value="1"/>
</dbReference>
<keyword evidence="10 13" id="KW-0648">Protein biosynthesis</keyword>
<reference evidence="15 16" key="1">
    <citation type="journal article" date="2016" name="Nat. Commun.">
        <title>Thousands of microbial genomes shed light on interconnected biogeochemical processes in an aquifer system.</title>
        <authorList>
            <person name="Anantharaman K."/>
            <person name="Brown C.T."/>
            <person name="Hug L.A."/>
            <person name="Sharon I."/>
            <person name="Castelle C.J."/>
            <person name="Probst A.J."/>
            <person name="Thomas B.C."/>
            <person name="Singh A."/>
            <person name="Wilkins M.J."/>
            <person name="Karaoz U."/>
            <person name="Brodie E.L."/>
            <person name="Williams K.H."/>
            <person name="Hubbard S.S."/>
            <person name="Banfield J.F."/>
        </authorList>
    </citation>
    <scope>NUCLEOTIDE SEQUENCE [LARGE SCALE GENOMIC DNA]</scope>
</reference>
<evidence type="ECO:0000256" key="10">
    <source>
        <dbReference type="ARBA" id="ARBA00022917"/>
    </source>
</evidence>
<dbReference type="PROSITE" id="PS50862">
    <property type="entry name" value="AA_TRNA_LIGASE_II"/>
    <property type="match status" value="1"/>
</dbReference>
<comment type="caution">
    <text evidence="15">The sequence shown here is derived from an EMBL/GenBank/DDBJ whole genome shotgun (WGS) entry which is preliminary data.</text>
</comment>
<dbReference type="InterPro" id="IPR002319">
    <property type="entry name" value="Phenylalanyl-tRNA_Synthase"/>
</dbReference>
<dbReference type="Pfam" id="PF01409">
    <property type="entry name" value="tRNA-synt_2d"/>
    <property type="match status" value="1"/>
</dbReference>
<evidence type="ECO:0000256" key="2">
    <source>
        <dbReference type="ARBA" id="ARBA00010207"/>
    </source>
</evidence>
<gene>
    <name evidence="13" type="primary">pheS</name>
    <name evidence="15" type="ORF">A2110_01590</name>
</gene>
<keyword evidence="8 13" id="KW-0067">ATP-binding</keyword>
<dbReference type="STRING" id="1798468.A2110_01590"/>
<dbReference type="PANTHER" id="PTHR11538">
    <property type="entry name" value="PHENYLALANYL-TRNA SYNTHETASE"/>
    <property type="match status" value="1"/>
</dbReference>
<comment type="subunit">
    <text evidence="3 13">Tetramer of two alpha and two beta subunits.</text>
</comment>
<dbReference type="PANTHER" id="PTHR11538:SF41">
    <property type="entry name" value="PHENYLALANINE--TRNA LIGASE, MITOCHONDRIAL"/>
    <property type="match status" value="1"/>
</dbReference>